<feature type="compositionally biased region" description="Pro residues" evidence="1">
    <location>
        <begin position="945"/>
        <end position="954"/>
    </location>
</feature>
<dbReference type="Gene3D" id="3.40.50.410">
    <property type="entry name" value="von Willebrand factor, type A domain"/>
    <property type="match status" value="1"/>
</dbReference>
<evidence type="ECO:0000313" key="4">
    <source>
        <dbReference type="Proteomes" id="UP000287394"/>
    </source>
</evidence>
<dbReference type="SUPFAM" id="SSF52317">
    <property type="entry name" value="Class I glutamine amidotransferase-like"/>
    <property type="match status" value="1"/>
</dbReference>
<dbReference type="AlphaFoldDB" id="A0A402D3W2"/>
<feature type="region of interest" description="Disordered" evidence="1">
    <location>
        <begin position="903"/>
        <end position="978"/>
    </location>
</feature>
<evidence type="ECO:0000313" key="3">
    <source>
        <dbReference type="EMBL" id="BDI29672.1"/>
    </source>
</evidence>
<sequence>MQFPFAFDRPLVFLLLPLLLAGVWWTARRSLAGLHPATERLALAVRMAVVVLVLIALSGVHLVKRSDKLTTLFLVDVSRSIRPDQRARGLDFVRKALASKHRADEAGVVVFGRTPNVEARPSDNVDQIDNIHPSVAGDATDLQGALRVASSTFPNDSGRKIVIVSDGNENVGDAASEIESLKRDGVRVDIAAPPLALGQNGETAAEALVEGVNTPARVRKSAPFPVRIVVSSTVAQSANISLQRDGQQILRTRLHLRAGKNALSFQEKVEQPGFHRYDAQLEPSADTVAENNHAYGFVTVQGRPHILYIAAPDRHIAPTLQQAMAAQNIQMDTVTPTAAPTTVAALAPYDAVVLSDVSADEVGSPAMTAMEESVRDFGMGLGMIGGTTSYGAGNYQGTPIEAALPVRMDVKDRKRIPPAAIALVIEDLEEETTINWSIEAAKGVVDAMEPQDQLGVIDCNNIWRIPMQHVIDRTAIKNQMSDLTGMNDPPNYDLYLQSAAGVVKSTGAPIQHIIFFGDGDATQDTAATARVVQNIHKMGVTVSTIASGADPGGIQFLKDLATVGGGKAYVAEQASDLPGLLLKDQQTVSKQLIVEKSFLAREDFTDDITGSLNWASAPPLLGYNISTAKPGAVVPLTAPEHSDPLFAHWRYGLGRTFAFTSDDQAHWAAPWLPWAGYPQFWAHALRWSLRSNTDADFASNVENANGKGHLTVDALSSGGFVNNAKLTARVVAPDQSIHDIDLAQTGPGHYESTFDTDQTGAYMVNVQRAPNAAAPNAPSSSQSLGLVVPYSPEYRTVTPNLPLLTRLTDATGGRFQTDPTRIFRDAPLWEVGRLDLAPILLTLAALLFLFDVAIRRLGIRPAQIRDAAVQGVEAAEAKAEAVKKEHAKRRDPAPQMARLLNRKAESRAATPPESPGAATDRLLNRRAAPTRDTDESFPRVASLRTPPPPKPPTDPKAGEGGYTDRLLDAKRRAREKDE</sequence>
<dbReference type="InterPro" id="IPR002035">
    <property type="entry name" value="VWF_A"/>
</dbReference>
<dbReference type="PANTHER" id="PTHR37947:SF2">
    <property type="entry name" value="VON WILLEBRAND FACTOR TYPE A"/>
    <property type="match status" value="1"/>
</dbReference>
<keyword evidence="2" id="KW-1133">Transmembrane helix</keyword>
<feature type="transmembrane region" description="Helical" evidence="2">
    <location>
        <begin position="12"/>
        <end position="31"/>
    </location>
</feature>
<keyword evidence="2" id="KW-0472">Membrane</keyword>
<keyword evidence="2" id="KW-0812">Transmembrane</keyword>
<dbReference type="InterPro" id="IPR036465">
    <property type="entry name" value="vWFA_dom_sf"/>
</dbReference>
<dbReference type="SUPFAM" id="SSF53300">
    <property type="entry name" value="vWA-like"/>
    <property type="match status" value="2"/>
</dbReference>
<dbReference type="Pfam" id="PF07090">
    <property type="entry name" value="GATase1_like"/>
    <property type="match status" value="1"/>
</dbReference>
<dbReference type="PANTHER" id="PTHR37947">
    <property type="entry name" value="BLL2462 PROTEIN"/>
    <property type="match status" value="1"/>
</dbReference>
<dbReference type="RefSeq" id="WP_119324226.1">
    <property type="nucleotide sequence ID" value="NZ_AP025739.1"/>
</dbReference>
<dbReference type="Gene3D" id="3.40.50.880">
    <property type="match status" value="2"/>
</dbReference>
<dbReference type="InterPro" id="IPR010768">
    <property type="entry name" value="GATase1-like"/>
</dbReference>
<reference evidence="3 4" key="1">
    <citation type="journal article" date="2019" name="Int. J. Syst. Evol. Microbiol.">
        <title>Capsulimonas corticalis gen. nov., sp. nov., an aerobic capsulated bacterium, of a novel bacterial order, Capsulimonadales ord. nov., of the class Armatimonadia of the phylum Armatimonadetes.</title>
        <authorList>
            <person name="Li J."/>
            <person name="Kudo C."/>
            <person name="Tonouchi A."/>
        </authorList>
    </citation>
    <scope>NUCLEOTIDE SEQUENCE [LARGE SCALE GENOMIC DNA]</scope>
    <source>
        <strain evidence="3 4">AX-7</strain>
    </source>
</reference>
<evidence type="ECO:0000256" key="1">
    <source>
        <dbReference type="SAM" id="MobiDB-lite"/>
    </source>
</evidence>
<gene>
    <name evidence="3" type="ORF">CCAX7_17230</name>
</gene>
<feature type="transmembrane region" description="Helical" evidence="2">
    <location>
        <begin position="43"/>
        <end position="63"/>
    </location>
</feature>
<feature type="compositionally biased region" description="Basic and acidic residues" evidence="1">
    <location>
        <begin position="965"/>
        <end position="978"/>
    </location>
</feature>
<dbReference type="EMBL" id="AP025739">
    <property type="protein sequence ID" value="BDI29672.1"/>
    <property type="molecule type" value="Genomic_DNA"/>
</dbReference>
<name>A0A402D3W2_9BACT</name>
<dbReference type="KEGG" id="ccot:CCAX7_17230"/>
<proteinExistence type="predicted"/>
<dbReference type="OrthoDB" id="9781333at2"/>
<dbReference type="Proteomes" id="UP000287394">
    <property type="component" value="Chromosome"/>
</dbReference>
<accession>A0A402D3W2</accession>
<dbReference type="InterPro" id="IPR029062">
    <property type="entry name" value="Class_I_gatase-like"/>
</dbReference>
<dbReference type="InterPro" id="IPR017868">
    <property type="entry name" value="Filamin/ABP280_repeat-like"/>
</dbReference>
<protein>
    <submittedName>
        <fullName evidence="3">VWA domain-containing protein</fullName>
    </submittedName>
</protein>
<dbReference type="Pfam" id="PF13519">
    <property type="entry name" value="VWA_2"/>
    <property type="match status" value="1"/>
</dbReference>
<dbReference type="CDD" id="cd00198">
    <property type="entry name" value="vWFA"/>
    <property type="match status" value="2"/>
</dbReference>
<keyword evidence="4" id="KW-1185">Reference proteome</keyword>
<organism evidence="3 4">
    <name type="scientific">Capsulimonas corticalis</name>
    <dbReference type="NCBI Taxonomy" id="2219043"/>
    <lineage>
        <taxon>Bacteria</taxon>
        <taxon>Bacillati</taxon>
        <taxon>Armatimonadota</taxon>
        <taxon>Armatimonadia</taxon>
        <taxon>Capsulimonadales</taxon>
        <taxon>Capsulimonadaceae</taxon>
        <taxon>Capsulimonas</taxon>
    </lineage>
</organism>
<dbReference type="SMART" id="SM00327">
    <property type="entry name" value="VWA"/>
    <property type="match status" value="2"/>
</dbReference>
<dbReference type="PROSITE" id="PS50194">
    <property type="entry name" value="FILAMIN_REPEAT"/>
    <property type="match status" value="1"/>
</dbReference>
<evidence type="ECO:0000256" key="2">
    <source>
        <dbReference type="SAM" id="Phobius"/>
    </source>
</evidence>